<feature type="region of interest" description="Disordered" evidence="6">
    <location>
        <begin position="373"/>
        <end position="402"/>
    </location>
</feature>
<organism evidence="9 10">
    <name type="scientific">Penaeus vannamei</name>
    <name type="common">Whiteleg shrimp</name>
    <name type="synonym">Litopenaeus vannamei</name>
    <dbReference type="NCBI Taxonomy" id="6689"/>
    <lineage>
        <taxon>Eukaryota</taxon>
        <taxon>Metazoa</taxon>
        <taxon>Ecdysozoa</taxon>
        <taxon>Arthropoda</taxon>
        <taxon>Crustacea</taxon>
        <taxon>Multicrustacea</taxon>
        <taxon>Malacostraca</taxon>
        <taxon>Eumalacostraca</taxon>
        <taxon>Eucarida</taxon>
        <taxon>Decapoda</taxon>
        <taxon>Dendrobranchiata</taxon>
        <taxon>Penaeoidea</taxon>
        <taxon>Penaeidae</taxon>
        <taxon>Penaeus</taxon>
    </lineage>
</organism>
<evidence type="ECO:0000256" key="2">
    <source>
        <dbReference type="ARBA" id="ARBA00008816"/>
    </source>
</evidence>
<evidence type="ECO:0000256" key="5">
    <source>
        <dbReference type="ARBA" id="ARBA00023136"/>
    </source>
</evidence>
<proteinExistence type="inferred from homology"/>
<feature type="domain" description="Phosphatidic acid phosphatase type 2/haloperoxidase" evidence="8">
    <location>
        <begin position="190"/>
        <end position="331"/>
    </location>
</feature>
<comment type="subcellular location">
    <subcellularLocation>
        <location evidence="1">Membrane</location>
        <topology evidence="1">Multi-pass membrane protein</topology>
    </subcellularLocation>
</comment>
<dbReference type="Proteomes" id="UP000283509">
    <property type="component" value="Unassembled WGS sequence"/>
</dbReference>
<dbReference type="PANTHER" id="PTHR10165">
    <property type="entry name" value="LIPID PHOSPHATE PHOSPHATASE"/>
    <property type="match status" value="1"/>
</dbReference>
<comment type="caution">
    <text evidence="9">The sequence shown here is derived from an EMBL/GenBank/DDBJ whole genome shotgun (WGS) entry which is preliminary data.</text>
</comment>
<keyword evidence="3 7" id="KW-0812">Transmembrane</keyword>
<keyword evidence="4 7" id="KW-1133">Transmembrane helix</keyword>
<dbReference type="GO" id="GO:0005886">
    <property type="term" value="C:plasma membrane"/>
    <property type="evidence" value="ECO:0007669"/>
    <property type="project" value="TreeGrafter"/>
</dbReference>
<feature type="region of interest" description="Disordered" evidence="6">
    <location>
        <begin position="464"/>
        <end position="521"/>
    </location>
</feature>
<dbReference type="GO" id="GO:0008195">
    <property type="term" value="F:phosphatidate phosphatase activity"/>
    <property type="evidence" value="ECO:0007669"/>
    <property type="project" value="TreeGrafter"/>
</dbReference>
<dbReference type="Pfam" id="PF01569">
    <property type="entry name" value="PAP2"/>
    <property type="match status" value="1"/>
</dbReference>
<feature type="transmembrane region" description="Helical" evidence="7">
    <location>
        <begin position="257"/>
        <end position="275"/>
    </location>
</feature>
<evidence type="ECO:0000313" key="10">
    <source>
        <dbReference type="Proteomes" id="UP000283509"/>
    </source>
</evidence>
<evidence type="ECO:0000259" key="8">
    <source>
        <dbReference type="SMART" id="SM00014"/>
    </source>
</evidence>
<dbReference type="Gene3D" id="1.20.144.10">
    <property type="entry name" value="Phosphatidic acid phosphatase type 2/haloperoxidase"/>
    <property type="match status" value="1"/>
</dbReference>
<feature type="transmembrane region" description="Helical" evidence="7">
    <location>
        <begin position="68"/>
        <end position="88"/>
    </location>
</feature>
<comment type="similarity">
    <text evidence="2">Belongs to the PA-phosphatase related phosphoesterase family.</text>
</comment>
<dbReference type="SUPFAM" id="SSF48317">
    <property type="entry name" value="Acid phosphatase/Vanadium-dependent haloperoxidase"/>
    <property type="match status" value="1"/>
</dbReference>
<dbReference type="InterPro" id="IPR036938">
    <property type="entry name" value="PAP2/HPO_sf"/>
</dbReference>
<feature type="compositionally biased region" description="Basic and acidic residues" evidence="6">
    <location>
        <begin position="486"/>
        <end position="515"/>
    </location>
</feature>
<dbReference type="InterPro" id="IPR043216">
    <property type="entry name" value="PAP-like"/>
</dbReference>
<dbReference type="GO" id="GO:0046839">
    <property type="term" value="P:phospholipid dephosphorylation"/>
    <property type="evidence" value="ECO:0007669"/>
    <property type="project" value="TreeGrafter"/>
</dbReference>
<dbReference type="PANTHER" id="PTHR10165:SF102">
    <property type="entry name" value="PHOSPHATIDIC ACID PHOSPHATASE TYPE 2_HALOPEROXIDASE DOMAIN-CONTAINING PROTEIN"/>
    <property type="match status" value="1"/>
</dbReference>
<keyword evidence="5 7" id="KW-0472">Membrane</keyword>
<evidence type="ECO:0000313" key="9">
    <source>
        <dbReference type="EMBL" id="ROT65624.1"/>
    </source>
</evidence>
<dbReference type="SMART" id="SM00014">
    <property type="entry name" value="acidPPc"/>
    <property type="match status" value="1"/>
</dbReference>
<dbReference type="OrthoDB" id="8907274at2759"/>
<dbReference type="InterPro" id="IPR000326">
    <property type="entry name" value="PAP2/HPO"/>
</dbReference>
<name>A0A3R7M2P0_PENVA</name>
<accession>A0A3R7M2P0</accession>
<reference evidence="9 10" key="1">
    <citation type="submission" date="2018-04" db="EMBL/GenBank/DDBJ databases">
        <authorList>
            <person name="Zhang X."/>
            <person name="Yuan J."/>
            <person name="Li F."/>
            <person name="Xiang J."/>
        </authorList>
    </citation>
    <scope>NUCLEOTIDE SEQUENCE [LARGE SCALE GENOMIC DNA]</scope>
    <source>
        <tissue evidence="9">Muscle</tissue>
    </source>
</reference>
<dbReference type="EMBL" id="QCYY01003065">
    <property type="protein sequence ID" value="ROT65624.1"/>
    <property type="molecule type" value="Genomic_DNA"/>
</dbReference>
<feature type="region of interest" description="Disordered" evidence="6">
    <location>
        <begin position="1"/>
        <end position="30"/>
    </location>
</feature>
<evidence type="ECO:0000256" key="1">
    <source>
        <dbReference type="ARBA" id="ARBA00004141"/>
    </source>
</evidence>
<evidence type="ECO:0000256" key="7">
    <source>
        <dbReference type="SAM" id="Phobius"/>
    </source>
</evidence>
<dbReference type="GO" id="GO:0007165">
    <property type="term" value="P:signal transduction"/>
    <property type="evidence" value="ECO:0007669"/>
    <property type="project" value="TreeGrafter"/>
</dbReference>
<sequence length="521" mass="56941">MTSRSEDWAVTDMFEEGSEEGQQNGRERGGLKSMLEKAREVQKRARGSVVGVKEGKQGENVAVVNNPLLVPLALVEVVVTAAICALNYCLRYDENLREGCSMVTWEGVRLPCHQLPDVSYPAYSTSDAATFSVQFTLPESVFFSCAIVVPLGLMLVAEAVKTQYPVRRVKTVTSLGLKLPPYVRRILRFICTFMLGGAATGCFVSVLKLLIASPRPSFLALCKLNNTICGTPSVWAPHGSCEAPPHVVHEALRSFPSYHAALAAYCGVWTSVYLTRAARVKGVYSSSLVIVGAVWVMTAIGLGHGIFTYQSSFTDVVAGGLIGAGGALFLIFGLLNGFKEKKWKVGVIKRRSLQAQEHSNLMPMVPLAGSDLPAKPNEINMDDMDDESSEDSSGEESDEGRYNRLAFSSDSFPIIPRAASRPLSLVIPASPRERSPAQAVNSVVANPPPLLLHPLLPALPASPSYSRPAMSPWSATQTKPYNVPRQRYDNTYRRQDDYPRTHHLRDSDTLPRARTETSSYF</sequence>
<dbReference type="GO" id="GO:0006644">
    <property type="term" value="P:phospholipid metabolic process"/>
    <property type="evidence" value="ECO:0007669"/>
    <property type="project" value="InterPro"/>
</dbReference>
<dbReference type="AlphaFoldDB" id="A0A3R7M2P0"/>
<keyword evidence="10" id="KW-1185">Reference proteome</keyword>
<reference evidence="9 10" key="2">
    <citation type="submission" date="2019-01" db="EMBL/GenBank/DDBJ databases">
        <title>The decoding of complex shrimp genome reveals the adaptation for benthos swimmer, frequently molting mechanism and breeding impact on genome.</title>
        <authorList>
            <person name="Sun Y."/>
            <person name="Gao Y."/>
            <person name="Yu Y."/>
        </authorList>
    </citation>
    <scope>NUCLEOTIDE SEQUENCE [LARGE SCALE GENOMIC DNA]</scope>
    <source>
        <tissue evidence="9">Muscle</tissue>
    </source>
</reference>
<evidence type="ECO:0000256" key="3">
    <source>
        <dbReference type="ARBA" id="ARBA00022692"/>
    </source>
</evidence>
<dbReference type="STRING" id="6689.A0A3R7M2P0"/>
<protein>
    <submittedName>
        <fullName evidence="9">PAP2 superfamily protein</fullName>
    </submittedName>
</protein>
<gene>
    <name evidence="9" type="ORF">C7M84_016393</name>
</gene>
<feature type="transmembrane region" description="Helical" evidence="7">
    <location>
        <begin position="287"/>
        <end position="310"/>
    </location>
</feature>
<evidence type="ECO:0000256" key="4">
    <source>
        <dbReference type="ARBA" id="ARBA00022989"/>
    </source>
</evidence>
<feature type="transmembrane region" description="Helical" evidence="7">
    <location>
        <begin position="186"/>
        <end position="211"/>
    </location>
</feature>
<feature type="transmembrane region" description="Helical" evidence="7">
    <location>
        <begin position="316"/>
        <end position="335"/>
    </location>
</feature>
<feature type="compositionally biased region" description="Acidic residues" evidence="6">
    <location>
        <begin position="380"/>
        <end position="398"/>
    </location>
</feature>
<evidence type="ECO:0000256" key="6">
    <source>
        <dbReference type="SAM" id="MobiDB-lite"/>
    </source>
</evidence>